<protein>
    <submittedName>
        <fullName evidence="1">Uncharacterized protein</fullName>
    </submittedName>
</protein>
<gene>
    <name evidence="1" type="ORF">BJ138DRAFT_1237836</name>
</gene>
<dbReference type="EMBL" id="MU268481">
    <property type="protein sequence ID" value="KAH7904416.1"/>
    <property type="molecule type" value="Genomic_DNA"/>
</dbReference>
<proteinExistence type="predicted"/>
<comment type="caution">
    <text evidence="1">The sequence shown here is derived from an EMBL/GenBank/DDBJ whole genome shotgun (WGS) entry which is preliminary data.</text>
</comment>
<organism evidence="1 2">
    <name type="scientific">Hygrophoropsis aurantiaca</name>
    <dbReference type="NCBI Taxonomy" id="72124"/>
    <lineage>
        <taxon>Eukaryota</taxon>
        <taxon>Fungi</taxon>
        <taxon>Dikarya</taxon>
        <taxon>Basidiomycota</taxon>
        <taxon>Agaricomycotina</taxon>
        <taxon>Agaricomycetes</taxon>
        <taxon>Agaricomycetidae</taxon>
        <taxon>Boletales</taxon>
        <taxon>Coniophorineae</taxon>
        <taxon>Hygrophoropsidaceae</taxon>
        <taxon>Hygrophoropsis</taxon>
    </lineage>
</organism>
<accession>A0ACB7ZTD3</accession>
<keyword evidence="2" id="KW-1185">Reference proteome</keyword>
<sequence>MAHFASFLFYQRSCVSIGLIQFVKTLLVADWAENIFFLAMQAMLVIRVYALFNRSKKVLIFLATSYILQATTVFVVTGVIYNKRVIEEAYTSLGPTVGSVEQSIQTNHSALPFINTLNYDSTILSIVFDIILLLFALWAFVKHTLEAKSLNGGWSINVLVRTLVADHLLYFICNLTWLLLSIATNVIQIYFLAMLLGNLFCVVNALVVVAGPRMVISLRTTETKTRGEGGTLEGEVRVVAQRYLLQVSLAPGLGSSGYEYQESSSVVIILHLSVKNDAGMSGYRISNDTVMFRLVSFIEPQSSTQSTSKDLRVIFE</sequence>
<evidence type="ECO:0000313" key="1">
    <source>
        <dbReference type="EMBL" id="KAH7904416.1"/>
    </source>
</evidence>
<reference evidence="1" key="1">
    <citation type="journal article" date="2021" name="New Phytol.">
        <title>Evolutionary innovations through gain and loss of genes in the ectomycorrhizal Boletales.</title>
        <authorList>
            <person name="Wu G."/>
            <person name="Miyauchi S."/>
            <person name="Morin E."/>
            <person name="Kuo A."/>
            <person name="Drula E."/>
            <person name="Varga T."/>
            <person name="Kohler A."/>
            <person name="Feng B."/>
            <person name="Cao Y."/>
            <person name="Lipzen A."/>
            <person name="Daum C."/>
            <person name="Hundley H."/>
            <person name="Pangilinan J."/>
            <person name="Johnson J."/>
            <person name="Barry K."/>
            <person name="LaButti K."/>
            <person name="Ng V."/>
            <person name="Ahrendt S."/>
            <person name="Min B."/>
            <person name="Choi I.G."/>
            <person name="Park H."/>
            <person name="Plett J.M."/>
            <person name="Magnuson J."/>
            <person name="Spatafora J.W."/>
            <person name="Nagy L.G."/>
            <person name="Henrissat B."/>
            <person name="Grigoriev I.V."/>
            <person name="Yang Z.L."/>
            <person name="Xu J."/>
            <person name="Martin F.M."/>
        </authorList>
    </citation>
    <scope>NUCLEOTIDE SEQUENCE</scope>
    <source>
        <strain evidence="1">ATCC 28755</strain>
    </source>
</reference>
<name>A0ACB7ZTD3_9AGAM</name>
<evidence type="ECO:0000313" key="2">
    <source>
        <dbReference type="Proteomes" id="UP000790377"/>
    </source>
</evidence>
<dbReference type="Proteomes" id="UP000790377">
    <property type="component" value="Unassembled WGS sequence"/>
</dbReference>